<dbReference type="EnsemblPlants" id="evm.model.10.589">
    <property type="protein sequence ID" value="cds.evm.model.10.589"/>
    <property type="gene ID" value="evm.TU.10.589"/>
</dbReference>
<evidence type="ECO:0000313" key="1">
    <source>
        <dbReference type="EnsemblPlants" id="cds.evm.model.10.589"/>
    </source>
</evidence>
<name>A0A803QPG3_CANSA</name>
<sequence length="76" mass="8488">MPIVEADVESSRIEQVVFLTNKHPNPDGFFPNTLKNEHIRKSGWNRESPKVSMSLGPKAQASSKTCQPFSLAILIH</sequence>
<dbReference type="Gramene" id="evm.model.10.589">
    <property type="protein sequence ID" value="cds.evm.model.10.589"/>
    <property type="gene ID" value="evm.TU.10.589"/>
</dbReference>
<reference evidence="1" key="1">
    <citation type="submission" date="2021-03" db="UniProtKB">
        <authorList>
            <consortium name="EnsemblPlants"/>
        </authorList>
    </citation>
    <scope>IDENTIFICATION</scope>
</reference>
<organism evidence="1 2">
    <name type="scientific">Cannabis sativa</name>
    <name type="common">Hemp</name>
    <name type="synonym">Marijuana</name>
    <dbReference type="NCBI Taxonomy" id="3483"/>
    <lineage>
        <taxon>Eukaryota</taxon>
        <taxon>Viridiplantae</taxon>
        <taxon>Streptophyta</taxon>
        <taxon>Embryophyta</taxon>
        <taxon>Tracheophyta</taxon>
        <taxon>Spermatophyta</taxon>
        <taxon>Magnoliopsida</taxon>
        <taxon>eudicotyledons</taxon>
        <taxon>Gunneridae</taxon>
        <taxon>Pentapetalae</taxon>
        <taxon>rosids</taxon>
        <taxon>fabids</taxon>
        <taxon>Rosales</taxon>
        <taxon>Cannabaceae</taxon>
        <taxon>Cannabis</taxon>
    </lineage>
</organism>
<protein>
    <submittedName>
        <fullName evidence="1">Uncharacterized protein</fullName>
    </submittedName>
</protein>
<proteinExistence type="predicted"/>
<keyword evidence="2" id="KW-1185">Reference proteome</keyword>
<dbReference type="Proteomes" id="UP000596661">
    <property type="component" value="Unassembled WGS sequence"/>
</dbReference>
<dbReference type="AlphaFoldDB" id="A0A803QPG3"/>
<accession>A0A803QPG3</accession>
<evidence type="ECO:0000313" key="2">
    <source>
        <dbReference type="Proteomes" id="UP000596661"/>
    </source>
</evidence>
<dbReference type="EMBL" id="UZAU01000806">
    <property type="status" value="NOT_ANNOTATED_CDS"/>
    <property type="molecule type" value="Genomic_DNA"/>
</dbReference>